<reference evidence="1 2" key="1">
    <citation type="journal article" date="2015" name="Int. J. Syst. Evol. Microbiol.">
        <title>Exiguobacterium enclense sp. nov., isolated from sediment.</title>
        <authorList>
            <person name="Dastager S.G."/>
            <person name="Mawlankar R."/>
            <person name="Sonalkar V.V."/>
            <person name="Thorat M.N."/>
            <person name="Mual P."/>
            <person name="Verma A."/>
            <person name="Krishnamurthi S."/>
            <person name="Tang S.K."/>
            <person name="Li W.J."/>
        </authorList>
    </citation>
    <scope>NUCLEOTIDE SEQUENCE [LARGE SCALE GENOMIC DNA]</scope>
    <source>
        <strain evidence="1 2">NIO-1109</strain>
    </source>
</reference>
<dbReference type="OrthoDB" id="2080342at2"/>
<evidence type="ECO:0000313" key="2">
    <source>
        <dbReference type="Proteomes" id="UP000053797"/>
    </source>
</evidence>
<comment type="caution">
    <text evidence="1">The sequence shown here is derived from an EMBL/GenBank/DDBJ whole genome shotgun (WGS) entry which is preliminary data.</text>
</comment>
<dbReference type="InterPro" id="IPR043749">
    <property type="entry name" value="DUF5694"/>
</dbReference>
<dbReference type="AlphaFoldDB" id="A0A0V8GKK8"/>
<dbReference type="Pfam" id="PF18950">
    <property type="entry name" value="DUF5694"/>
    <property type="match status" value="1"/>
</dbReference>
<name>A0A0V8GKK8_9BACL</name>
<dbReference type="EMBL" id="LNQL01000001">
    <property type="protein sequence ID" value="KSU50839.1"/>
    <property type="molecule type" value="Genomic_DNA"/>
</dbReference>
<accession>A0A0V8GKK8</accession>
<dbReference type="Proteomes" id="UP000053797">
    <property type="component" value="Unassembled WGS sequence"/>
</dbReference>
<sequence>MKPQILLLGMFHLDRPANGDLIRPSIFDVRSERRQREIQEVVARLNAFRPTGVALETVAERMNDLQHTYETCQSESDLTDNERQQIGFRLARMAGLAHLHGVDWNEVVPGVPDLGIVRSHHPEAFETIVAAEMKRTEQLEHAMEQLSFSEWLDRLHAEETIAASARIYDQIERLESGRIWSERYWQVRNQKITNRLLQLAQTNERIVCLYGAAHLPLLRQYLNESNQVEVMTWNDWNNEKECM</sequence>
<dbReference type="RefSeq" id="WP_058264878.1">
    <property type="nucleotide sequence ID" value="NZ_FMYN01000001.1"/>
</dbReference>
<evidence type="ECO:0000313" key="1">
    <source>
        <dbReference type="EMBL" id="KSU50839.1"/>
    </source>
</evidence>
<proteinExistence type="predicted"/>
<organism evidence="1 2">
    <name type="scientific">Exiguobacterium indicum</name>
    <dbReference type="NCBI Taxonomy" id="296995"/>
    <lineage>
        <taxon>Bacteria</taxon>
        <taxon>Bacillati</taxon>
        <taxon>Bacillota</taxon>
        <taxon>Bacilli</taxon>
        <taxon>Bacillales</taxon>
        <taxon>Bacillales Family XII. Incertae Sedis</taxon>
        <taxon>Exiguobacterium</taxon>
    </lineage>
</organism>
<protein>
    <submittedName>
        <fullName evidence="1">Uncharacterized protein</fullName>
    </submittedName>
</protein>
<gene>
    <name evidence="1" type="ORF">AS033_05525</name>
</gene>